<dbReference type="GO" id="GO:0043565">
    <property type="term" value="F:sequence-specific DNA binding"/>
    <property type="evidence" value="ECO:0007669"/>
    <property type="project" value="InterPro"/>
</dbReference>
<evidence type="ECO:0000256" key="1">
    <source>
        <dbReference type="ARBA" id="ARBA00023015"/>
    </source>
</evidence>
<dbReference type="Proteomes" id="UP000184604">
    <property type="component" value="Chromosome"/>
</dbReference>
<keyword evidence="1" id="KW-0805">Transcription regulation</keyword>
<evidence type="ECO:0000313" key="5">
    <source>
        <dbReference type="EMBL" id="APM39092.1"/>
    </source>
</evidence>
<proteinExistence type="predicted"/>
<dbReference type="InterPro" id="IPR009057">
    <property type="entry name" value="Homeodomain-like_sf"/>
</dbReference>
<dbReference type="PANTHER" id="PTHR47504">
    <property type="entry name" value="RIGHT ORIGIN-BINDING PROTEIN"/>
    <property type="match status" value="1"/>
</dbReference>
<dbReference type="PROSITE" id="PS00041">
    <property type="entry name" value="HTH_ARAC_FAMILY_1"/>
    <property type="match status" value="1"/>
</dbReference>
<keyword evidence="3" id="KW-0804">Transcription</keyword>
<dbReference type="SUPFAM" id="SSF46689">
    <property type="entry name" value="Homeodomain-like"/>
    <property type="match status" value="2"/>
</dbReference>
<evidence type="ECO:0000259" key="4">
    <source>
        <dbReference type="PROSITE" id="PS01124"/>
    </source>
</evidence>
<evidence type="ECO:0000256" key="2">
    <source>
        <dbReference type="ARBA" id="ARBA00023125"/>
    </source>
</evidence>
<dbReference type="Gene3D" id="1.10.10.60">
    <property type="entry name" value="Homeodomain-like"/>
    <property type="match status" value="2"/>
</dbReference>
<evidence type="ECO:0000313" key="6">
    <source>
        <dbReference type="Proteomes" id="UP000184604"/>
    </source>
</evidence>
<name>A0A1L5F7Z0_CLOKL</name>
<dbReference type="InterPro" id="IPR018062">
    <property type="entry name" value="HTH_AraC-typ_CS"/>
</dbReference>
<sequence length="130" mass="15265">MDYRSKVNDSLKYIEKNLDDKISLQDLAQKANLSKYYYHRIFHKIVGQSAARYINKRRMEKASEELIHTNQSILDIALKYQYGSQESFSRAFRRVYGLTPGKYRRVYGSNKSNNVISIRTYLNKITNIAA</sequence>
<dbReference type="AlphaFoldDB" id="A0A1L5F7Z0"/>
<organism evidence="5 6">
    <name type="scientific">Clostridium kluyveri</name>
    <dbReference type="NCBI Taxonomy" id="1534"/>
    <lineage>
        <taxon>Bacteria</taxon>
        <taxon>Bacillati</taxon>
        <taxon>Bacillota</taxon>
        <taxon>Clostridia</taxon>
        <taxon>Eubacteriales</taxon>
        <taxon>Clostridiaceae</taxon>
        <taxon>Clostridium</taxon>
    </lineage>
</organism>
<evidence type="ECO:0000256" key="3">
    <source>
        <dbReference type="ARBA" id="ARBA00023163"/>
    </source>
</evidence>
<keyword evidence="2" id="KW-0238">DNA-binding</keyword>
<dbReference type="OrthoDB" id="45544at2"/>
<dbReference type="PANTHER" id="PTHR47504:SF5">
    <property type="entry name" value="RIGHT ORIGIN-BINDING PROTEIN"/>
    <property type="match status" value="1"/>
</dbReference>
<reference evidence="5 6" key="1">
    <citation type="submission" date="2016-12" db="EMBL/GenBank/DDBJ databases">
        <title>Complete genome sequence of Clostridium kluyveri JZZ isolated from the pit mud of a Chinese flavor liquor-making factory.</title>
        <authorList>
            <person name="Wang Y."/>
        </authorList>
    </citation>
    <scope>NUCLEOTIDE SEQUENCE [LARGE SCALE GENOMIC DNA]</scope>
    <source>
        <strain evidence="5 6">JZZ</strain>
    </source>
</reference>
<dbReference type="EMBL" id="CP018335">
    <property type="protein sequence ID" value="APM39092.1"/>
    <property type="molecule type" value="Genomic_DNA"/>
</dbReference>
<dbReference type="SMART" id="SM00342">
    <property type="entry name" value="HTH_ARAC"/>
    <property type="match status" value="1"/>
</dbReference>
<dbReference type="PROSITE" id="PS01124">
    <property type="entry name" value="HTH_ARAC_FAMILY_2"/>
    <property type="match status" value="1"/>
</dbReference>
<dbReference type="InterPro" id="IPR018060">
    <property type="entry name" value="HTH_AraC"/>
</dbReference>
<gene>
    <name evidence="5" type="ORF">BS101_10215</name>
</gene>
<accession>A0A1L5F7Z0</accession>
<feature type="domain" description="HTH araC/xylS-type" evidence="4">
    <location>
        <begin position="8"/>
        <end position="106"/>
    </location>
</feature>
<protein>
    <recommendedName>
        <fullName evidence="4">HTH araC/xylS-type domain-containing protein</fullName>
    </recommendedName>
</protein>
<dbReference type="PRINTS" id="PR00032">
    <property type="entry name" value="HTHARAC"/>
</dbReference>
<dbReference type="RefSeq" id="WP_073538730.1">
    <property type="nucleotide sequence ID" value="NZ_CP018335.1"/>
</dbReference>
<dbReference type="GO" id="GO:0003700">
    <property type="term" value="F:DNA-binding transcription factor activity"/>
    <property type="evidence" value="ECO:0007669"/>
    <property type="project" value="InterPro"/>
</dbReference>
<dbReference type="Pfam" id="PF12833">
    <property type="entry name" value="HTH_18"/>
    <property type="match status" value="1"/>
</dbReference>
<dbReference type="InterPro" id="IPR050959">
    <property type="entry name" value="MarA-like"/>
</dbReference>
<dbReference type="InterPro" id="IPR020449">
    <property type="entry name" value="Tscrpt_reg_AraC-type_HTH"/>
</dbReference>